<protein>
    <submittedName>
        <fullName evidence="1">Uncharacterized protein</fullName>
    </submittedName>
</protein>
<comment type="caution">
    <text evidence="1">The sequence shown here is derived from an EMBL/GenBank/DDBJ whole genome shotgun (WGS) entry which is preliminary data.</text>
</comment>
<sequence>MSVTLNEEAVYKSIYTDEDVYTMFGKEVCLVIDIALAKGGPESIVESYYSTTKSQQQPPGQSNDTLSLRTKLNWCLPNVVQEDRMIKEVANLYINGDKKKGLKKHKAPVLCERPPTGPTGGNTSKVIKRIEKSDARLPFLL</sequence>
<keyword evidence="2" id="KW-1185">Reference proteome</keyword>
<dbReference type="EMBL" id="CACRXK020000136">
    <property type="protein sequence ID" value="CAB3978720.1"/>
    <property type="molecule type" value="Genomic_DNA"/>
</dbReference>
<accession>A0A6S7FWI9</accession>
<dbReference type="Proteomes" id="UP001152795">
    <property type="component" value="Unassembled WGS sequence"/>
</dbReference>
<name>A0A6S7FWI9_PARCT</name>
<gene>
    <name evidence="1" type="ORF">PACLA_8A086764</name>
</gene>
<organism evidence="1 2">
    <name type="scientific">Paramuricea clavata</name>
    <name type="common">Red gorgonian</name>
    <name type="synonym">Violescent sea-whip</name>
    <dbReference type="NCBI Taxonomy" id="317549"/>
    <lineage>
        <taxon>Eukaryota</taxon>
        <taxon>Metazoa</taxon>
        <taxon>Cnidaria</taxon>
        <taxon>Anthozoa</taxon>
        <taxon>Octocorallia</taxon>
        <taxon>Malacalcyonacea</taxon>
        <taxon>Plexauridae</taxon>
        <taxon>Paramuricea</taxon>
    </lineage>
</organism>
<dbReference type="AlphaFoldDB" id="A0A6S7FWI9"/>
<reference evidence="1" key="1">
    <citation type="submission" date="2020-04" db="EMBL/GenBank/DDBJ databases">
        <authorList>
            <person name="Alioto T."/>
            <person name="Alioto T."/>
            <person name="Gomez Garrido J."/>
        </authorList>
    </citation>
    <scope>NUCLEOTIDE SEQUENCE</scope>
    <source>
        <strain evidence="1">A484AB</strain>
    </source>
</reference>
<proteinExistence type="predicted"/>
<dbReference type="OrthoDB" id="10065482at2759"/>
<evidence type="ECO:0000313" key="1">
    <source>
        <dbReference type="EMBL" id="CAB3978720.1"/>
    </source>
</evidence>
<evidence type="ECO:0000313" key="2">
    <source>
        <dbReference type="Proteomes" id="UP001152795"/>
    </source>
</evidence>